<dbReference type="CDD" id="cd09917">
    <property type="entry name" value="F-box_SF"/>
    <property type="match status" value="1"/>
</dbReference>
<feature type="domain" description="F-box" evidence="1">
    <location>
        <begin position="56"/>
        <end position="104"/>
    </location>
</feature>
<dbReference type="PROSITE" id="PS50181">
    <property type="entry name" value="FBOX"/>
    <property type="match status" value="1"/>
</dbReference>
<proteinExistence type="predicted"/>
<dbReference type="EMBL" id="JAUHHV010000006">
    <property type="protein sequence ID" value="KAK1420067.1"/>
    <property type="molecule type" value="Genomic_DNA"/>
</dbReference>
<comment type="caution">
    <text evidence="2">The sequence shown here is derived from an EMBL/GenBank/DDBJ whole genome shotgun (WGS) entry which is preliminary data.</text>
</comment>
<dbReference type="PANTHER" id="PTHR34049">
    <property type="entry name" value="F-BOX PROTEIN SKIP27"/>
    <property type="match status" value="1"/>
</dbReference>
<dbReference type="InterPro" id="IPR045286">
    <property type="entry name" value="FBS1-like"/>
</dbReference>
<sequence>MAMGNNNNPGLGLVKRTSSFGRKRIFILNHHMGFDEATTPKKKQFFETKSGFCCDKSLLEALPQEILIKILCGVDHDDLNSLFHVSKSIQEAALIAKRWHFEYNTPKKIPAFRCSESSDFDEIEAPNAPKQLRIHRSRLTGKNLDGICVSLF</sequence>
<accession>A0AAD8KBX5</accession>
<protein>
    <recommendedName>
        <fullName evidence="1">F-box domain-containing protein</fullName>
    </recommendedName>
</protein>
<evidence type="ECO:0000313" key="3">
    <source>
        <dbReference type="Proteomes" id="UP001229421"/>
    </source>
</evidence>
<dbReference type="InterPro" id="IPR001810">
    <property type="entry name" value="F-box_dom"/>
</dbReference>
<dbReference type="InterPro" id="IPR036047">
    <property type="entry name" value="F-box-like_dom_sf"/>
</dbReference>
<dbReference type="PANTHER" id="PTHR34049:SF13">
    <property type="entry name" value="F-BOX DOMAIN-CONTAINING PROTEIN"/>
    <property type="match status" value="1"/>
</dbReference>
<evidence type="ECO:0000259" key="1">
    <source>
        <dbReference type="PROSITE" id="PS50181"/>
    </source>
</evidence>
<dbReference type="Proteomes" id="UP001229421">
    <property type="component" value="Unassembled WGS sequence"/>
</dbReference>
<name>A0AAD8KBX5_TARER</name>
<gene>
    <name evidence="2" type="ORF">QVD17_21377</name>
</gene>
<reference evidence="2" key="1">
    <citation type="journal article" date="2023" name="bioRxiv">
        <title>Improved chromosome-level genome assembly for marigold (Tagetes erecta).</title>
        <authorList>
            <person name="Jiang F."/>
            <person name="Yuan L."/>
            <person name="Wang S."/>
            <person name="Wang H."/>
            <person name="Xu D."/>
            <person name="Wang A."/>
            <person name="Fan W."/>
        </authorList>
    </citation>
    <scope>NUCLEOTIDE SEQUENCE</scope>
    <source>
        <strain evidence="2">WSJ</strain>
        <tissue evidence="2">Leaf</tissue>
    </source>
</reference>
<keyword evidence="3" id="KW-1185">Reference proteome</keyword>
<organism evidence="2 3">
    <name type="scientific">Tagetes erecta</name>
    <name type="common">African marigold</name>
    <dbReference type="NCBI Taxonomy" id="13708"/>
    <lineage>
        <taxon>Eukaryota</taxon>
        <taxon>Viridiplantae</taxon>
        <taxon>Streptophyta</taxon>
        <taxon>Embryophyta</taxon>
        <taxon>Tracheophyta</taxon>
        <taxon>Spermatophyta</taxon>
        <taxon>Magnoliopsida</taxon>
        <taxon>eudicotyledons</taxon>
        <taxon>Gunneridae</taxon>
        <taxon>Pentapetalae</taxon>
        <taxon>asterids</taxon>
        <taxon>campanulids</taxon>
        <taxon>Asterales</taxon>
        <taxon>Asteraceae</taxon>
        <taxon>Asteroideae</taxon>
        <taxon>Heliantheae alliance</taxon>
        <taxon>Tageteae</taxon>
        <taxon>Tagetes</taxon>
    </lineage>
</organism>
<evidence type="ECO:0000313" key="2">
    <source>
        <dbReference type="EMBL" id="KAK1420067.1"/>
    </source>
</evidence>
<dbReference type="AlphaFoldDB" id="A0AAD8KBX5"/>
<dbReference type="SUPFAM" id="SSF81383">
    <property type="entry name" value="F-box domain"/>
    <property type="match status" value="1"/>
</dbReference>